<organism evidence="1 2">
    <name type="scientific">Dactylellina haptotyla (strain CBS 200.50)</name>
    <name type="common">Nematode-trapping fungus</name>
    <name type="synonym">Monacrosporium haptotylum</name>
    <dbReference type="NCBI Taxonomy" id="1284197"/>
    <lineage>
        <taxon>Eukaryota</taxon>
        <taxon>Fungi</taxon>
        <taxon>Dikarya</taxon>
        <taxon>Ascomycota</taxon>
        <taxon>Pezizomycotina</taxon>
        <taxon>Orbiliomycetes</taxon>
        <taxon>Orbiliales</taxon>
        <taxon>Orbiliaceae</taxon>
        <taxon>Dactylellina</taxon>
    </lineage>
</organism>
<name>S8ANE8_DACHA</name>
<reference evidence="2" key="2">
    <citation type="submission" date="2013-04" db="EMBL/GenBank/DDBJ databases">
        <title>Genomic mechanisms accounting for the adaptation to parasitism in nematode-trapping fungi.</title>
        <authorList>
            <person name="Ahren D.G."/>
        </authorList>
    </citation>
    <scope>NUCLEOTIDE SEQUENCE [LARGE SCALE GENOMIC DNA]</scope>
    <source>
        <strain evidence="2">CBS 200.50</strain>
    </source>
</reference>
<accession>S8ANE8</accession>
<proteinExistence type="predicted"/>
<reference evidence="1 2" key="1">
    <citation type="journal article" date="2013" name="PLoS Genet.">
        <title>Genomic mechanisms accounting for the adaptation to parasitism in nematode-trapping fungi.</title>
        <authorList>
            <person name="Meerupati T."/>
            <person name="Andersson K.M."/>
            <person name="Friman E."/>
            <person name="Kumar D."/>
            <person name="Tunlid A."/>
            <person name="Ahren D."/>
        </authorList>
    </citation>
    <scope>NUCLEOTIDE SEQUENCE [LARGE SCALE GENOMIC DNA]</scope>
    <source>
        <strain evidence="1 2">CBS 200.50</strain>
    </source>
</reference>
<evidence type="ECO:0008006" key="3">
    <source>
        <dbReference type="Google" id="ProtNLM"/>
    </source>
</evidence>
<comment type="caution">
    <text evidence="1">The sequence shown here is derived from an EMBL/GenBank/DDBJ whole genome shotgun (WGS) entry which is preliminary data.</text>
</comment>
<dbReference type="EMBL" id="AQGS01000046">
    <property type="protein sequence ID" value="EPS44470.1"/>
    <property type="molecule type" value="Genomic_DNA"/>
</dbReference>
<dbReference type="OMA" id="WGHNYAV"/>
<protein>
    <recommendedName>
        <fullName evidence="3">SnoaL-like domain-containing protein</fullName>
    </recommendedName>
</protein>
<evidence type="ECO:0000313" key="2">
    <source>
        <dbReference type="Proteomes" id="UP000015100"/>
    </source>
</evidence>
<dbReference type="OrthoDB" id="414540at2759"/>
<evidence type="ECO:0000313" key="1">
    <source>
        <dbReference type="EMBL" id="EPS44470.1"/>
    </source>
</evidence>
<keyword evidence="2" id="KW-1185">Reference proteome</keyword>
<dbReference type="AlphaFoldDB" id="S8ANE8"/>
<dbReference type="eggNOG" id="ENOG502SUWJ">
    <property type="taxonomic scope" value="Eukaryota"/>
</dbReference>
<dbReference type="HOGENOM" id="CLU_128883_0_0_1"/>
<gene>
    <name evidence="1" type="ORF">H072_1568</name>
</gene>
<sequence length="170" mass="19364">MGRATVKASPPPPSASELYRDIYETCIEFLASMSRDTSSPTFIDTEGVRAVRTADFEQTWGHRYMVSMHPEEYSTPLTLDGLVEHLETAAPLLAKWDVSVEDILVDEVRKRAVVRSTYAMQAPGEDKETVENDMVWMLELDEHGRKVHRAVEFKDAAADHKFKETMKEEE</sequence>
<dbReference type="Proteomes" id="UP000015100">
    <property type="component" value="Unassembled WGS sequence"/>
</dbReference>